<dbReference type="AlphaFoldDB" id="A0A2M7DD82"/>
<dbReference type="SUPFAM" id="SSF51735">
    <property type="entry name" value="NAD(P)-binding Rossmann-fold domains"/>
    <property type="match status" value="1"/>
</dbReference>
<dbReference type="SUPFAM" id="SSF53223">
    <property type="entry name" value="Aminoacid dehydrogenase-like, N-terminal domain"/>
    <property type="match status" value="1"/>
</dbReference>
<dbReference type="Pfam" id="PF08501">
    <property type="entry name" value="Shikimate_dh_N"/>
    <property type="match status" value="1"/>
</dbReference>
<feature type="domain" description="Shikimate dehydrogenase substrate binding N-terminal" evidence="11">
    <location>
        <begin position="13"/>
        <end position="96"/>
    </location>
</feature>
<dbReference type="CDD" id="cd01065">
    <property type="entry name" value="NAD_bind_Shikimate_DH"/>
    <property type="match status" value="1"/>
</dbReference>
<evidence type="ECO:0000256" key="8">
    <source>
        <dbReference type="HAMAP-Rule" id="MF_00222"/>
    </source>
</evidence>
<keyword evidence="3 8" id="KW-0028">Amino-acid biosynthesis</keyword>
<dbReference type="HAMAP" id="MF_00222">
    <property type="entry name" value="Shikimate_DH_AroE"/>
    <property type="match status" value="1"/>
</dbReference>
<dbReference type="Gene3D" id="3.40.50.10860">
    <property type="entry name" value="Leucine Dehydrogenase, chain A, domain 1"/>
    <property type="match status" value="1"/>
</dbReference>
<dbReference type="UniPathway" id="UPA00053">
    <property type="reaction ID" value="UER00087"/>
</dbReference>
<evidence type="ECO:0000256" key="7">
    <source>
        <dbReference type="ARBA" id="ARBA00049442"/>
    </source>
</evidence>
<evidence type="ECO:0000256" key="1">
    <source>
        <dbReference type="ARBA" id="ARBA00004871"/>
    </source>
</evidence>
<accession>A0A2M7DD82</accession>
<dbReference type="InterPro" id="IPR013708">
    <property type="entry name" value="Shikimate_DH-bd_N"/>
</dbReference>
<dbReference type="GO" id="GO:0004764">
    <property type="term" value="F:shikimate 3-dehydrogenase (NADP+) activity"/>
    <property type="evidence" value="ECO:0007669"/>
    <property type="project" value="UniProtKB-UniRule"/>
</dbReference>
<keyword evidence="4 8" id="KW-0521">NADP</keyword>
<feature type="binding site" evidence="8">
    <location>
        <begin position="132"/>
        <end position="136"/>
    </location>
    <ligand>
        <name>NADP(+)</name>
        <dbReference type="ChEBI" id="CHEBI:58349"/>
    </ligand>
</feature>
<organism evidence="12 13">
    <name type="scientific">bacterium (Candidatus Gribaldobacteria) CG02_land_8_20_14_3_00_41_15</name>
    <dbReference type="NCBI Taxonomy" id="2014270"/>
    <lineage>
        <taxon>Bacteria</taxon>
        <taxon>Candidatus Gribaldobacteria</taxon>
    </lineage>
</organism>
<feature type="binding site" evidence="8">
    <location>
        <position position="253"/>
    </location>
    <ligand>
        <name>shikimate</name>
        <dbReference type="ChEBI" id="CHEBI:36208"/>
    </ligand>
</feature>
<comment type="subunit">
    <text evidence="8">Homodimer.</text>
</comment>
<dbReference type="InterPro" id="IPR022893">
    <property type="entry name" value="Shikimate_DH_fam"/>
</dbReference>
<feature type="domain" description="Quinate/shikimate 5-dehydrogenase/glutamyl-tRNA reductase" evidence="10">
    <location>
        <begin position="118"/>
        <end position="185"/>
    </location>
</feature>
<dbReference type="InterPro" id="IPR036291">
    <property type="entry name" value="NAD(P)-bd_dom_sf"/>
</dbReference>
<dbReference type="NCBIfam" id="TIGR00507">
    <property type="entry name" value="aroE"/>
    <property type="match status" value="1"/>
</dbReference>
<name>A0A2M7DD82_9BACT</name>
<evidence type="ECO:0000256" key="3">
    <source>
        <dbReference type="ARBA" id="ARBA00022605"/>
    </source>
</evidence>
<dbReference type="GO" id="GO:0050661">
    <property type="term" value="F:NADP binding"/>
    <property type="evidence" value="ECO:0007669"/>
    <property type="project" value="InterPro"/>
</dbReference>
<dbReference type="GO" id="GO:0019632">
    <property type="term" value="P:shikimate metabolic process"/>
    <property type="evidence" value="ECO:0007669"/>
    <property type="project" value="InterPro"/>
</dbReference>
<evidence type="ECO:0000259" key="11">
    <source>
        <dbReference type="Pfam" id="PF08501"/>
    </source>
</evidence>
<dbReference type="InterPro" id="IPR006151">
    <property type="entry name" value="Shikm_DH/Glu-tRNA_Rdtase"/>
</dbReference>
<reference evidence="13" key="1">
    <citation type="submission" date="2017-09" db="EMBL/GenBank/DDBJ databases">
        <title>Depth-based differentiation of microbial function through sediment-hosted aquifers and enrichment of novel symbionts in the deep terrestrial subsurface.</title>
        <authorList>
            <person name="Probst A.J."/>
            <person name="Ladd B."/>
            <person name="Jarett J.K."/>
            <person name="Geller-Mcgrath D.E."/>
            <person name="Sieber C.M.K."/>
            <person name="Emerson J.B."/>
            <person name="Anantharaman K."/>
            <person name="Thomas B.C."/>
            <person name="Malmstrom R."/>
            <person name="Stieglmeier M."/>
            <person name="Klingl A."/>
            <person name="Woyke T."/>
            <person name="Ryan C.M."/>
            <person name="Banfield J.F."/>
        </authorList>
    </citation>
    <scope>NUCLEOTIDE SEQUENCE [LARGE SCALE GENOMIC DNA]</scope>
</reference>
<comment type="caution">
    <text evidence="8">Lacks conserved residue(s) required for the propagation of feature annotation.</text>
</comment>
<comment type="catalytic activity">
    <reaction evidence="7 8">
        <text>shikimate + NADP(+) = 3-dehydroshikimate + NADPH + H(+)</text>
        <dbReference type="Rhea" id="RHEA:17737"/>
        <dbReference type="ChEBI" id="CHEBI:15378"/>
        <dbReference type="ChEBI" id="CHEBI:16630"/>
        <dbReference type="ChEBI" id="CHEBI:36208"/>
        <dbReference type="ChEBI" id="CHEBI:57783"/>
        <dbReference type="ChEBI" id="CHEBI:58349"/>
        <dbReference type="EC" id="1.1.1.25"/>
    </reaction>
</comment>
<evidence type="ECO:0000256" key="2">
    <source>
        <dbReference type="ARBA" id="ARBA00012962"/>
    </source>
</evidence>
<sequence>MTTTENKKQECKVIGHPVIHSLSPAMHNAAYEALGVEDQFVYSIMDTEESAQKVIQKVRDLGFRGCAFTMPYKVDVIPFLDYVDETAKKIGAVNTVVNNNGRLEGYNTDWLGVKYSLEKITDLKGKKVAIIGAGGAARAAIYALREAGAEISVIFNRTPENAQELVNNFNLINCEIKGLDEIKKAGDYEVALNMTPLGMKGIHENETPLPKKAIKEGQIIFDVIYSLEDTRLIKEAKEQKAKTVPGTEMVLYQAIDQLEYHIGRKLTDEEREKVEGVMRGAVDEAREERKRETGREVKKETRPNVS</sequence>
<feature type="binding site" evidence="8">
    <location>
        <position position="246"/>
    </location>
    <ligand>
        <name>NADP(+)</name>
        <dbReference type="ChEBI" id="CHEBI:58349"/>
    </ligand>
</feature>
<feature type="active site" description="Proton acceptor" evidence="8">
    <location>
        <position position="73"/>
    </location>
</feature>
<dbReference type="GO" id="GO:0008652">
    <property type="term" value="P:amino acid biosynthetic process"/>
    <property type="evidence" value="ECO:0007669"/>
    <property type="project" value="UniProtKB-KW"/>
</dbReference>
<evidence type="ECO:0000313" key="12">
    <source>
        <dbReference type="EMBL" id="PIV46824.1"/>
    </source>
</evidence>
<dbReference type="PANTHER" id="PTHR21089">
    <property type="entry name" value="SHIKIMATE DEHYDROGENASE"/>
    <property type="match status" value="1"/>
</dbReference>
<evidence type="ECO:0000256" key="6">
    <source>
        <dbReference type="ARBA" id="ARBA00023141"/>
    </source>
</evidence>
<dbReference type="PANTHER" id="PTHR21089:SF1">
    <property type="entry name" value="BIFUNCTIONAL 3-DEHYDROQUINATE DEHYDRATASE_SHIKIMATE DEHYDROGENASE, CHLOROPLASTIC"/>
    <property type="match status" value="1"/>
</dbReference>
<evidence type="ECO:0000259" key="10">
    <source>
        <dbReference type="Pfam" id="PF01488"/>
    </source>
</evidence>
<feature type="binding site" evidence="8">
    <location>
        <position position="223"/>
    </location>
    <ligand>
        <name>NADP(+)</name>
        <dbReference type="ChEBI" id="CHEBI:58349"/>
    </ligand>
</feature>
<feature type="binding site" evidence="8">
    <location>
        <position position="94"/>
    </location>
    <ligand>
        <name>shikimate</name>
        <dbReference type="ChEBI" id="CHEBI:36208"/>
    </ligand>
</feature>
<dbReference type="Gene3D" id="3.40.50.720">
    <property type="entry name" value="NAD(P)-binding Rossmann-like Domain"/>
    <property type="match status" value="1"/>
</dbReference>
<keyword evidence="5 8" id="KW-0560">Oxidoreductase</keyword>
<dbReference type="EMBL" id="PETV01000086">
    <property type="protein sequence ID" value="PIV46824.1"/>
    <property type="molecule type" value="Genomic_DNA"/>
</dbReference>
<dbReference type="InterPro" id="IPR011342">
    <property type="entry name" value="Shikimate_DH"/>
</dbReference>
<proteinExistence type="inferred from homology"/>
<feature type="binding site" evidence="8">
    <location>
        <position position="85"/>
    </location>
    <ligand>
        <name>NADP(+)</name>
        <dbReference type="ChEBI" id="CHEBI:58349"/>
    </ligand>
</feature>
<evidence type="ECO:0000313" key="13">
    <source>
        <dbReference type="Proteomes" id="UP000229030"/>
    </source>
</evidence>
<comment type="caution">
    <text evidence="12">The sequence shown here is derived from an EMBL/GenBank/DDBJ whole genome shotgun (WGS) entry which is preliminary data.</text>
</comment>
<dbReference type="GO" id="GO:0009073">
    <property type="term" value="P:aromatic amino acid family biosynthetic process"/>
    <property type="evidence" value="ECO:0007669"/>
    <property type="project" value="UniProtKB-KW"/>
</dbReference>
<gene>
    <name evidence="8 12" type="primary">aroE</name>
    <name evidence="12" type="ORF">COS21_03250</name>
</gene>
<evidence type="ECO:0000256" key="9">
    <source>
        <dbReference type="SAM" id="MobiDB-lite"/>
    </source>
</evidence>
<comment type="function">
    <text evidence="8">Involved in the biosynthesis of the chorismate, which leads to the biosynthesis of aromatic amino acids. Catalyzes the reversible NADPH linked reduction of 3-dehydroshikimate (DHSA) to yield shikimate (SA).</text>
</comment>
<protein>
    <recommendedName>
        <fullName evidence="2 8">Shikimate dehydrogenase (NADP(+))</fullName>
        <shortName evidence="8">SDH</shortName>
        <ecNumber evidence="2 8">1.1.1.25</ecNumber>
    </recommendedName>
</protein>
<feature type="region of interest" description="Disordered" evidence="9">
    <location>
        <begin position="269"/>
        <end position="306"/>
    </location>
</feature>
<dbReference type="Pfam" id="PF01488">
    <property type="entry name" value="Shikimate_DH"/>
    <property type="match status" value="1"/>
</dbReference>
<dbReference type="Proteomes" id="UP000229030">
    <property type="component" value="Unassembled WGS sequence"/>
</dbReference>
<comment type="similarity">
    <text evidence="8">Belongs to the shikimate dehydrogenase family.</text>
</comment>
<evidence type="ECO:0000256" key="5">
    <source>
        <dbReference type="ARBA" id="ARBA00023002"/>
    </source>
</evidence>
<dbReference type="EC" id="1.1.1.25" evidence="2 8"/>
<feature type="binding site" evidence="8">
    <location>
        <begin position="21"/>
        <end position="23"/>
    </location>
    <ligand>
        <name>shikimate</name>
        <dbReference type="ChEBI" id="CHEBI:36208"/>
    </ligand>
</feature>
<feature type="binding site" evidence="8">
    <location>
        <position position="225"/>
    </location>
    <ligand>
        <name>shikimate</name>
        <dbReference type="ChEBI" id="CHEBI:36208"/>
    </ligand>
</feature>
<evidence type="ECO:0000256" key="4">
    <source>
        <dbReference type="ARBA" id="ARBA00022857"/>
    </source>
</evidence>
<comment type="pathway">
    <text evidence="1 8">Metabolic intermediate biosynthesis; chorismate biosynthesis; chorismate from D-erythrose 4-phosphate and phosphoenolpyruvate: step 4/7.</text>
</comment>
<keyword evidence="6 8" id="KW-0057">Aromatic amino acid biosynthesis</keyword>
<feature type="binding site" evidence="8">
    <location>
        <position position="109"/>
    </location>
    <ligand>
        <name>shikimate</name>
        <dbReference type="ChEBI" id="CHEBI:36208"/>
    </ligand>
</feature>
<feature type="binding site" evidence="8">
    <location>
        <position position="69"/>
    </location>
    <ligand>
        <name>shikimate</name>
        <dbReference type="ChEBI" id="CHEBI:36208"/>
    </ligand>
</feature>
<dbReference type="InterPro" id="IPR046346">
    <property type="entry name" value="Aminoacid_DH-like_N_sf"/>
</dbReference>
<dbReference type="GO" id="GO:0009423">
    <property type="term" value="P:chorismate biosynthetic process"/>
    <property type="evidence" value="ECO:0007669"/>
    <property type="project" value="UniProtKB-UniRule"/>
</dbReference>